<dbReference type="InterPro" id="IPR052023">
    <property type="entry name" value="Histidine_kinase_KdpD"/>
</dbReference>
<keyword evidence="2" id="KW-0597">Phosphoprotein</keyword>
<dbReference type="PANTHER" id="PTHR45569">
    <property type="entry name" value="SENSOR PROTEIN KDPD"/>
    <property type="match status" value="1"/>
</dbReference>
<organism evidence="14 15">
    <name type="scientific">Mesorhizobium argentiipisi</name>
    <dbReference type="NCBI Taxonomy" id="3015175"/>
    <lineage>
        <taxon>Bacteria</taxon>
        <taxon>Pseudomonadati</taxon>
        <taxon>Pseudomonadota</taxon>
        <taxon>Alphaproteobacteria</taxon>
        <taxon>Hyphomicrobiales</taxon>
        <taxon>Phyllobacteriaceae</taxon>
        <taxon>Mesorhizobium</taxon>
    </lineage>
</organism>
<proteinExistence type="predicted"/>
<evidence type="ECO:0000313" key="15">
    <source>
        <dbReference type="Proteomes" id="UP001366503"/>
    </source>
</evidence>
<keyword evidence="10 11" id="KW-0472">Membrane</keyword>
<dbReference type="Pfam" id="PF13492">
    <property type="entry name" value="GAF_3"/>
    <property type="match status" value="1"/>
</dbReference>
<keyword evidence="7" id="KW-0067">ATP-binding</keyword>
<evidence type="ECO:0000259" key="13">
    <source>
        <dbReference type="Pfam" id="PF13493"/>
    </source>
</evidence>
<dbReference type="RefSeq" id="WP_337097784.1">
    <property type="nucleotide sequence ID" value="NZ_JAPYKO010000082.1"/>
</dbReference>
<dbReference type="Pfam" id="PF13493">
    <property type="entry name" value="DUF4118"/>
    <property type="match status" value="1"/>
</dbReference>
<feature type="domain" description="Sensor protein KdpD transmembrane" evidence="13">
    <location>
        <begin position="124"/>
        <end position="230"/>
    </location>
</feature>
<keyword evidence="9" id="KW-0902">Two-component regulatory system</keyword>
<reference evidence="14 15" key="1">
    <citation type="submission" date="2022-12" db="EMBL/GenBank/DDBJ databases">
        <authorList>
            <person name="Muema E."/>
        </authorList>
    </citation>
    <scope>NUCLEOTIDE SEQUENCE [LARGE SCALE GENOMIC DNA]</scope>
    <source>
        <strain evidence="15">1330</strain>
    </source>
</reference>
<dbReference type="InterPro" id="IPR038318">
    <property type="entry name" value="KdpD_sf"/>
</dbReference>
<feature type="transmembrane region" description="Helical" evidence="11">
    <location>
        <begin position="153"/>
        <end position="180"/>
    </location>
</feature>
<dbReference type="InterPro" id="IPR003018">
    <property type="entry name" value="GAF"/>
</dbReference>
<keyword evidence="8 11" id="KW-1133">Transmembrane helix</keyword>
<dbReference type="PANTHER" id="PTHR45569:SF1">
    <property type="entry name" value="SENSOR PROTEIN KDPD"/>
    <property type="match status" value="1"/>
</dbReference>
<keyword evidence="4 11" id="KW-0812">Transmembrane</keyword>
<evidence type="ECO:0000256" key="7">
    <source>
        <dbReference type="ARBA" id="ARBA00022840"/>
    </source>
</evidence>
<evidence type="ECO:0000256" key="8">
    <source>
        <dbReference type="ARBA" id="ARBA00022989"/>
    </source>
</evidence>
<evidence type="ECO:0000256" key="11">
    <source>
        <dbReference type="SAM" id="Phobius"/>
    </source>
</evidence>
<feature type="transmembrane region" description="Helical" evidence="11">
    <location>
        <begin position="200"/>
        <end position="218"/>
    </location>
</feature>
<evidence type="ECO:0000256" key="2">
    <source>
        <dbReference type="ARBA" id="ARBA00022553"/>
    </source>
</evidence>
<evidence type="ECO:0000256" key="6">
    <source>
        <dbReference type="ARBA" id="ARBA00022777"/>
    </source>
</evidence>
<dbReference type="Gene3D" id="3.40.50.620">
    <property type="entry name" value="HUPs"/>
    <property type="match status" value="1"/>
</dbReference>
<dbReference type="EMBL" id="JAPYKO010000082">
    <property type="protein sequence ID" value="MEI9407101.1"/>
    <property type="molecule type" value="Genomic_DNA"/>
</dbReference>
<comment type="subcellular location">
    <subcellularLocation>
        <location evidence="1">Membrane</location>
        <topology evidence="1">Multi-pass membrane protein</topology>
    </subcellularLocation>
</comment>
<keyword evidence="15" id="KW-1185">Reference proteome</keyword>
<keyword evidence="5" id="KW-0547">Nucleotide-binding</keyword>
<evidence type="ECO:0000256" key="10">
    <source>
        <dbReference type="ARBA" id="ARBA00023136"/>
    </source>
</evidence>
<evidence type="ECO:0000256" key="3">
    <source>
        <dbReference type="ARBA" id="ARBA00022679"/>
    </source>
</evidence>
<name>A0ABU8KN22_9HYPH</name>
<dbReference type="SUPFAM" id="SSF52402">
    <property type="entry name" value="Adenine nucleotide alpha hydrolases-like"/>
    <property type="match status" value="1"/>
</dbReference>
<evidence type="ECO:0000256" key="4">
    <source>
        <dbReference type="ARBA" id="ARBA00022692"/>
    </source>
</evidence>
<dbReference type="InterPro" id="IPR014729">
    <property type="entry name" value="Rossmann-like_a/b/a_fold"/>
</dbReference>
<gene>
    <name evidence="14" type="ORF">O7A05_33965</name>
</gene>
<protein>
    <submittedName>
        <fullName evidence="14">DUF4118 domain-containing protein</fullName>
    </submittedName>
</protein>
<feature type="non-terminal residue" evidence="14">
    <location>
        <position position="363"/>
    </location>
</feature>
<feature type="non-terminal residue" evidence="14">
    <location>
        <position position="1"/>
    </location>
</feature>
<evidence type="ECO:0000256" key="5">
    <source>
        <dbReference type="ARBA" id="ARBA00022741"/>
    </source>
</evidence>
<feature type="domain" description="GAF" evidence="12">
    <location>
        <begin position="250"/>
        <end position="363"/>
    </location>
</feature>
<keyword evidence="6" id="KW-0418">Kinase</keyword>
<feature type="transmembrane region" description="Helical" evidence="11">
    <location>
        <begin position="121"/>
        <end position="141"/>
    </location>
</feature>
<dbReference type="InterPro" id="IPR025201">
    <property type="entry name" value="KdpD_TM"/>
</dbReference>
<evidence type="ECO:0000259" key="12">
    <source>
        <dbReference type="Pfam" id="PF13492"/>
    </source>
</evidence>
<dbReference type="SUPFAM" id="SSF55781">
    <property type="entry name" value="GAF domain-like"/>
    <property type="match status" value="1"/>
</dbReference>
<dbReference type="InterPro" id="IPR029016">
    <property type="entry name" value="GAF-like_dom_sf"/>
</dbReference>
<dbReference type="Proteomes" id="UP001366503">
    <property type="component" value="Unassembled WGS sequence"/>
</dbReference>
<dbReference type="Gene3D" id="3.30.450.40">
    <property type="match status" value="1"/>
</dbReference>
<sequence>APWTALHIDTPRLAGMSEEDKDRLARNLRLAEQLGAEITTIPGQNVAQDIVRHATTNNFTHIVIGRPTRSRWRELIEGSLTYDLIRNAGDISVHVISGAERDTDAPSARVKAATEQKPFQIWPYLISTVYVVGALAVSSILDQFLDVRNLASVLLLAVLTAAVTFGLWPALYACFLSALAFNFFFLEPRYTLTIRDPESIVAFAVFLVVAVIASNLTARVQRQAVAARSRARATEDIYSFSRKLAGAGTLDDVLWATAFQIASMLKVRVVLLLPENGTITVKAGYPPDDTLAEADIAAARWAWEHNRAAGRGADTLPGAKRLYLPLRTGRTAIGVVGLDNDKQGPLLTPEQQRLLDALVDQAA</sequence>
<evidence type="ECO:0000313" key="14">
    <source>
        <dbReference type="EMBL" id="MEI9407101.1"/>
    </source>
</evidence>
<evidence type="ECO:0000256" key="1">
    <source>
        <dbReference type="ARBA" id="ARBA00004141"/>
    </source>
</evidence>
<dbReference type="Gene3D" id="1.20.120.620">
    <property type="entry name" value="Backbone structure of the membrane domain of e. Coli histidine kinase receptor kdpd"/>
    <property type="match status" value="1"/>
</dbReference>
<accession>A0ABU8KN22</accession>
<evidence type="ECO:0000256" key="9">
    <source>
        <dbReference type="ARBA" id="ARBA00023012"/>
    </source>
</evidence>
<keyword evidence="3" id="KW-0808">Transferase</keyword>
<comment type="caution">
    <text evidence="14">The sequence shown here is derived from an EMBL/GenBank/DDBJ whole genome shotgun (WGS) entry which is preliminary data.</text>
</comment>